<keyword evidence="1" id="KW-0472">Membrane</keyword>
<proteinExistence type="predicted"/>
<keyword evidence="1" id="KW-0812">Transmembrane</keyword>
<sequence length="32" mass="3685">MHTPNAYILTFEIYQILLAFITCINSAGHLLY</sequence>
<evidence type="ECO:0000256" key="1">
    <source>
        <dbReference type="SAM" id="Phobius"/>
    </source>
</evidence>
<accession>A0A2P2NRU4</accession>
<dbReference type="EMBL" id="GGEC01064748">
    <property type="protein sequence ID" value="MBX45232.1"/>
    <property type="molecule type" value="Transcribed_RNA"/>
</dbReference>
<name>A0A2P2NRU4_RHIMU</name>
<organism evidence="2">
    <name type="scientific">Rhizophora mucronata</name>
    <name type="common">Asiatic mangrove</name>
    <dbReference type="NCBI Taxonomy" id="61149"/>
    <lineage>
        <taxon>Eukaryota</taxon>
        <taxon>Viridiplantae</taxon>
        <taxon>Streptophyta</taxon>
        <taxon>Embryophyta</taxon>
        <taxon>Tracheophyta</taxon>
        <taxon>Spermatophyta</taxon>
        <taxon>Magnoliopsida</taxon>
        <taxon>eudicotyledons</taxon>
        <taxon>Gunneridae</taxon>
        <taxon>Pentapetalae</taxon>
        <taxon>rosids</taxon>
        <taxon>fabids</taxon>
        <taxon>Malpighiales</taxon>
        <taxon>Rhizophoraceae</taxon>
        <taxon>Rhizophora</taxon>
    </lineage>
</organism>
<keyword evidence="1" id="KW-1133">Transmembrane helix</keyword>
<protein>
    <submittedName>
        <fullName evidence="2">Uncharacterized protein</fullName>
    </submittedName>
</protein>
<dbReference type="AlphaFoldDB" id="A0A2P2NRU4"/>
<evidence type="ECO:0000313" key="2">
    <source>
        <dbReference type="EMBL" id="MBX45232.1"/>
    </source>
</evidence>
<feature type="transmembrane region" description="Helical" evidence="1">
    <location>
        <begin position="6"/>
        <end position="31"/>
    </location>
</feature>
<reference evidence="2" key="1">
    <citation type="submission" date="2018-02" db="EMBL/GenBank/DDBJ databases">
        <title>Rhizophora mucronata_Transcriptome.</title>
        <authorList>
            <person name="Meera S.P."/>
            <person name="Sreeshan A."/>
            <person name="Augustine A."/>
        </authorList>
    </citation>
    <scope>NUCLEOTIDE SEQUENCE</scope>
    <source>
        <tissue evidence="2">Leaf</tissue>
    </source>
</reference>